<dbReference type="Proteomes" id="UP000294887">
    <property type="component" value="Unassembled WGS sequence"/>
</dbReference>
<evidence type="ECO:0000313" key="2">
    <source>
        <dbReference type="EMBL" id="TCJ88194.1"/>
    </source>
</evidence>
<dbReference type="Gene3D" id="3.20.20.370">
    <property type="entry name" value="Glycoside hydrolase/deacetylase"/>
    <property type="match status" value="1"/>
</dbReference>
<organism evidence="2 3">
    <name type="scientific">Cocleimonas flava</name>
    <dbReference type="NCBI Taxonomy" id="634765"/>
    <lineage>
        <taxon>Bacteria</taxon>
        <taxon>Pseudomonadati</taxon>
        <taxon>Pseudomonadota</taxon>
        <taxon>Gammaproteobacteria</taxon>
        <taxon>Thiotrichales</taxon>
        <taxon>Thiotrichaceae</taxon>
        <taxon>Cocleimonas</taxon>
    </lineage>
</organism>
<dbReference type="CDD" id="cd10941">
    <property type="entry name" value="CE4_PuuE_HpPgdA_like_2"/>
    <property type="match status" value="1"/>
</dbReference>
<proteinExistence type="predicted"/>
<dbReference type="SUPFAM" id="SSF88713">
    <property type="entry name" value="Glycoside hydrolase/deacetylase"/>
    <property type="match status" value="1"/>
</dbReference>
<dbReference type="OrthoDB" id="9784220at2"/>
<dbReference type="AlphaFoldDB" id="A0A4R1F6L5"/>
<dbReference type="EMBL" id="SMFQ01000002">
    <property type="protein sequence ID" value="TCJ88194.1"/>
    <property type="molecule type" value="Genomic_DNA"/>
</dbReference>
<dbReference type="Pfam" id="PF01522">
    <property type="entry name" value="Polysacc_deac_1"/>
    <property type="match status" value="1"/>
</dbReference>
<dbReference type="GO" id="GO:0016810">
    <property type="term" value="F:hydrolase activity, acting on carbon-nitrogen (but not peptide) bonds"/>
    <property type="evidence" value="ECO:0007669"/>
    <property type="project" value="InterPro"/>
</dbReference>
<sequence>MIYSIDVEDWTQSVLDNNNPVSDRVLNSTSRILDLLDEYEQKGTFFILGNVAEKHPNLVRRIADAGHEVASHGYHHHSIFNLSPKQVKKDVGNSVKLLEDTVGKKVIGFRAPDFSIREYLFEWYCEALAENGLKYDSSLFPMKVIKYGIEKEYSLKIFNKYHLNEHYLSYMKIGNSKLPFFGGGYFRVTPYFLTKHLSKKLNQDRAVFYMHPYEIDTEELAAIKGEGKHIPLKWRLSQFVGRNTVEKKLHRLFTDYKFTSFEQEYYSESSSSIPQNTKSNLDDIEHDHSGIGHDNIVAKTSFS</sequence>
<accession>A0A4R1F6L5</accession>
<protein>
    <submittedName>
        <fullName evidence="2">Polysaccharide deacetylase family protein (PEP-CTERM system associated)</fullName>
    </submittedName>
</protein>
<gene>
    <name evidence="2" type="ORF">EV695_0034</name>
</gene>
<name>A0A4R1F6L5_9GAMM</name>
<dbReference type="InterPro" id="IPR022560">
    <property type="entry name" value="DUF3473"/>
</dbReference>
<dbReference type="Pfam" id="PF11959">
    <property type="entry name" value="DUF3473"/>
    <property type="match status" value="1"/>
</dbReference>
<dbReference type="PANTHER" id="PTHR47561:SF1">
    <property type="entry name" value="POLYSACCHARIDE DEACETYLASE FAMILY PROTEIN (AFU_ORTHOLOGUE AFUA_6G05030)"/>
    <property type="match status" value="1"/>
</dbReference>
<comment type="caution">
    <text evidence="2">The sequence shown here is derived from an EMBL/GenBank/DDBJ whole genome shotgun (WGS) entry which is preliminary data.</text>
</comment>
<dbReference type="RefSeq" id="WP_131903873.1">
    <property type="nucleotide sequence ID" value="NZ_BAAAFU010000008.1"/>
</dbReference>
<dbReference type="InterPro" id="IPR045235">
    <property type="entry name" value="PuuE_HpPgdA-like"/>
</dbReference>
<keyword evidence="3" id="KW-1185">Reference proteome</keyword>
<feature type="domain" description="NodB homology" evidence="1">
    <location>
        <begin position="12"/>
        <end position="303"/>
    </location>
</feature>
<dbReference type="GO" id="GO:0005975">
    <property type="term" value="P:carbohydrate metabolic process"/>
    <property type="evidence" value="ECO:0007669"/>
    <property type="project" value="InterPro"/>
</dbReference>
<dbReference type="InterPro" id="IPR011330">
    <property type="entry name" value="Glyco_hydro/deAcase_b/a-brl"/>
</dbReference>
<evidence type="ECO:0000259" key="1">
    <source>
        <dbReference type="PROSITE" id="PS51677"/>
    </source>
</evidence>
<dbReference type="InterPro" id="IPR002509">
    <property type="entry name" value="NODB_dom"/>
</dbReference>
<evidence type="ECO:0000313" key="3">
    <source>
        <dbReference type="Proteomes" id="UP000294887"/>
    </source>
</evidence>
<dbReference type="PANTHER" id="PTHR47561">
    <property type="entry name" value="POLYSACCHARIDE DEACETYLASE FAMILY PROTEIN (AFU_ORTHOLOGUE AFUA_6G05030)"/>
    <property type="match status" value="1"/>
</dbReference>
<reference evidence="2 3" key="1">
    <citation type="submission" date="2019-03" db="EMBL/GenBank/DDBJ databases">
        <title>Genomic Encyclopedia of Type Strains, Phase IV (KMG-IV): sequencing the most valuable type-strain genomes for metagenomic binning, comparative biology and taxonomic classification.</title>
        <authorList>
            <person name="Goeker M."/>
        </authorList>
    </citation>
    <scope>NUCLEOTIDE SEQUENCE [LARGE SCALE GENOMIC DNA]</scope>
    <source>
        <strain evidence="2 3">DSM 24830</strain>
    </source>
</reference>
<dbReference type="PROSITE" id="PS51677">
    <property type="entry name" value="NODB"/>
    <property type="match status" value="1"/>
</dbReference>